<dbReference type="AlphaFoldDB" id="A0A412XTD3"/>
<evidence type="ECO:0000256" key="2">
    <source>
        <dbReference type="ARBA" id="ARBA00022448"/>
    </source>
</evidence>
<sequence length="1057" mass="117757">MSDIEKQTDLLFIYNKNVNVDKTVSINTQNSTLEEVLKDLFGDEVSYKIEGGYIVLSRNGASTNDSQQQAKRTIKGVVKDSFGPIIGANIIEKGTTNGVISDTDGNFTLSVSNPKATLIVTYIGYKSTEVAIGNSNSYEVVMQEDTEALEEVVVIGYGSARKMDLTGSTSSLGGEKLRMNNTPQLSSQLQGQMAGVQITRSSGDPGSGATIRVRGITTLSTNDPLVIIDGVPGNLGDVAPENVKDIQVLKDAASAAIYGSRAAAGVVLVTTKRAKNKEFHLSYNGEYGIDKPTEVPEFANSVQWMTGLNEMTYNDGASSPYSIYSKEMIDNYAQLRAEDPDRYADTDFMGLGLKSHTSHHRHSLSLSGGTDKLKSNFNLGYYSSESLFKNKNYERINIRTNNDYSINKWIHANVDLNMVYGNSEKSHASISELMERAPIYNVYWSDGTFADGKDGDNPIAKQELGGTSISKNYRISGKIQLDIKPVKGLTLTAIIAPNYSFAIGKSHTKRYDVYTISGETIPGKDNATTNLSESRNHNHSLTKQLYANYKLDIKKHSIGVMAGYEDYAYKWENLGASRTNYTLNNYPYLDLGPKDYQFNSGSAGHNAYRSVFGRIMYSWANRYMLQANVRSDGSSRFAKGHRWGTFPSVSAGWIVSEESWFNKKIVDYLKLRGSIGQLGNERIGSEFPYQAKLAFGTGYLPNTSTGVSDVVQTAYQSEYAFNDLTWETTTTYGVGVDFGLLDSRLRGSFDYYYKKTTDMLMQVGFPSYFGYNAPQNNAADMHTRGWDFELSWSDHIDDFKYGVSFNLSDYRSKMGYMADRQNIGSGKITEEGSYYNEWYGYKSLGIILNADAMYDADGKKIAVLTNNDKEGNIRYQDIDGDNKITASSDRVRLGNSLPELQYGGSIWAEWKGIDFNLAFQGIGHILSYWSWPVTPFKYQAYACPLNLIESHWSPNATDAENAKAKYPKLTTNDTNIYATSDFYLFNGAYMRIKNITLGYTFPKQLTQKFNVSKLRAYFSVNDLPAFSNHPKGYDPEWTSYSNDLITSSFIFGLNVSF</sequence>
<comment type="caution">
    <text evidence="12">The sequence shown here is derived from an EMBL/GenBank/DDBJ whole genome shotgun (WGS) entry which is preliminary data.</text>
</comment>
<dbReference type="SUPFAM" id="SSF56935">
    <property type="entry name" value="Porins"/>
    <property type="match status" value="1"/>
</dbReference>
<protein>
    <submittedName>
        <fullName evidence="12">SusC/RagA family TonB-linked outer membrane protein</fullName>
    </submittedName>
</protein>
<dbReference type="InterPro" id="IPR039426">
    <property type="entry name" value="TonB-dep_rcpt-like"/>
</dbReference>
<evidence type="ECO:0000256" key="4">
    <source>
        <dbReference type="ARBA" id="ARBA00022692"/>
    </source>
</evidence>
<evidence type="ECO:0000256" key="9">
    <source>
        <dbReference type="RuleBase" id="RU003357"/>
    </source>
</evidence>
<evidence type="ECO:0000256" key="3">
    <source>
        <dbReference type="ARBA" id="ARBA00022452"/>
    </source>
</evidence>
<comment type="subcellular location">
    <subcellularLocation>
        <location evidence="1 8">Cell outer membrane</location>
        <topology evidence="1 8">Multi-pass membrane protein</topology>
    </subcellularLocation>
</comment>
<dbReference type="Gene3D" id="2.170.130.10">
    <property type="entry name" value="TonB-dependent receptor, plug domain"/>
    <property type="match status" value="1"/>
</dbReference>
<accession>A0A412XTD3</accession>
<dbReference type="GO" id="GO:0009279">
    <property type="term" value="C:cell outer membrane"/>
    <property type="evidence" value="ECO:0007669"/>
    <property type="project" value="UniProtKB-SubCell"/>
</dbReference>
<feature type="domain" description="TonB-dependent receptor plug" evidence="11">
    <location>
        <begin position="162"/>
        <end position="266"/>
    </location>
</feature>
<dbReference type="Proteomes" id="UP000283850">
    <property type="component" value="Unassembled WGS sequence"/>
</dbReference>
<dbReference type="SUPFAM" id="SSF49464">
    <property type="entry name" value="Carboxypeptidase regulatory domain-like"/>
    <property type="match status" value="1"/>
</dbReference>
<dbReference type="PROSITE" id="PS52016">
    <property type="entry name" value="TONB_DEPENDENT_REC_3"/>
    <property type="match status" value="1"/>
</dbReference>
<dbReference type="InterPro" id="IPR037066">
    <property type="entry name" value="Plug_dom_sf"/>
</dbReference>
<keyword evidence="6 8" id="KW-0472">Membrane</keyword>
<dbReference type="InterPro" id="IPR012910">
    <property type="entry name" value="Plug_dom"/>
</dbReference>
<reference evidence="12 13" key="1">
    <citation type="submission" date="2018-08" db="EMBL/GenBank/DDBJ databases">
        <title>A genome reference for cultivated species of the human gut microbiota.</title>
        <authorList>
            <person name="Zou Y."/>
            <person name="Xue W."/>
            <person name="Luo G."/>
        </authorList>
    </citation>
    <scope>NUCLEOTIDE SEQUENCE [LARGE SCALE GENOMIC DNA]</scope>
    <source>
        <strain evidence="12 13">AF14-32</strain>
    </source>
</reference>
<dbReference type="Pfam" id="PF00593">
    <property type="entry name" value="TonB_dep_Rec_b-barrel"/>
    <property type="match status" value="1"/>
</dbReference>
<dbReference type="InterPro" id="IPR036942">
    <property type="entry name" value="Beta-barrel_TonB_sf"/>
</dbReference>
<keyword evidence="4 8" id="KW-0812">Transmembrane</keyword>
<evidence type="ECO:0000256" key="1">
    <source>
        <dbReference type="ARBA" id="ARBA00004571"/>
    </source>
</evidence>
<dbReference type="InterPro" id="IPR008969">
    <property type="entry name" value="CarboxyPept-like_regulatory"/>
</dbReference>
<evidence type="ECO:0000313" key="13">
    <source>
        <dbReference type="Proteomes" id="UP000283850"/>
    </source>
</evidence>
<dbReference type="NCBIfam" id="TIGR04056">
    <property type="entry name" value="OMP_RagA_SusC"/>
    <property type="match status" value="1"/>
</dbReference>
<dbReference type="InterPro" id="IPR000531">
    <property type="entry name" value="Beta-barrel_TonB"/>
</dbReference>
<dbReference type="EMBL" id="QRZF01000023">
    <property type="protein sequence ID" value="RGV48474.1"/>
    <property type="molecule type" value="Genomic_DNA"/>
</dbReference>
<comment type="similarity">
    <text evidence="8 9">Belongs to the TonB-dependent receptor family.</text>
</comment>
<dbReference type="Gene3D" id="2.60.40.1120">
    <property type="entry name" value="Carboxypeptidase-like, regulatory domain"/>
    <property type="match status" value="1"/>
</dbReference>
<evidence type="ECO:0000256" key="7">
    <source>
        <dbReference type="ARBA" id="ARBA00023237"/>
    </source>
</evidence>
<evidence type="ECO:0000259" key="10">
    <source>
        <dbReference type="Pfam" id="PF00593"/>
    </source>
</evidence>
<evidence type="ECO:0000256" key="8">
    <source>
        <dbReference type="PROSITE-ProRule" id="PRU01360"/>
    </source>
</evidence>
<dbReference type="NCBIfam" id="TIGR04057">
    <property type="entry name" value="SusC_RagA_signa"/>
    <property type="match status" value="1"/>
</dbReference>
<dbReference type="Pfam" id="PF13715">
    <property type="entry name" value="CarbopepD_reg_2"/>
    <property type="match status" value="1"/>
</dbReference>
<evidence type="ECO:0000256" key="6">
    <source>
        <dbReference type="ARBA" id="ARBA00023136"/>
    </source>
</evidence>
<proteinExistence type="inferred from homology"/>
<name>A0A412XTD3_9BACE</name>
<dbReference type="Gene3D" id="2.40.170.20">
    <property type="entry name" value="TonB-dependent receptor, beta-barrel domain"/>
    <property type="match status" value="1"/>
</dbReference>
<dbReference type="Pfam" id="PF07715">
    <property type="entry name" value="Plug"/>
    <property type="match status" value="1"/>
</dbReference>
<organism evidence="12 13">
    <name type="scientific">Bacteroides intestinalis</name>
    <dbReference type="NCBI Taxonomy" id="329854"/>
    <lineage>
        <taxon>Bacteria</taxon>
        <taxon>Pseudomonadati</taxon>
        <taxon>Bacteroidota</taxon>
        <taxon>Bacteroidia</taxon>
        <taxon>Bacteroidales</taxon>
        <taxon>Bacteroidaceae</taxon>
        <taxon>Bacteroides</taxon>
    </lineage>
</organism>
<keyword evidence="7 8" id="KW-0998">Cell outer membrane</keyword>
<evidence type="ECO:0000259" key="11">
    <source>
        <dbReference type="Pfam" id="PF07715"/>
    </source>
</evidence>
<keyword evidence="2 8" id="KW-0813">Transport</keyword>
<evidence type="ECO:0000256" key="5">
    <source>
        <dbReference type="ARBA" id="ARBA00023077"/>
    </source>
</evidence>
<dbReference type="InterPro" id="IPR023997">
    <property type="entry name" value="TonB-dep_OMP_SusC/RagA_CS"/>
</dbReference>
<keyword evidence="3 8" id="KW-1134">Transmembrane beta strand</keyword>
<feature type="domain" description="TonB-dependent receptor-like beta-barrel" evidence="10">
    <location>
        <begin position="467"/>
        <end position="1020"/>
    </location>
</feature>
<keyword evidence="5 9" id="KW-0798">TonB box</keyword>
<evidence type="ECO:0000313" key="12">
    <source>
        <dbReference type="EMBL" id="RGV48474.1"/>
    </source>
</evidence>
<gene>
    <name evidence="12" type="ORF">DWW10_22555</name>
</gene>
<dbReference type="InterPro" id="IPR023996">
    <property type="entry name" value="TonB-dep_OMP_SusC/RagA"/>
</dbReference>